<sequence>MVIELPGDARRKIVATLNADHTELFHCLQIRVSNLQSWTETDILANLDGGNFLTDPPAEMARIEGGLSRRRIHNLDTKNKDLVSARSYLQQFNKIFMKQSSGPVSVTDPREFVAFYNVHRCYCEDAASIRANTSSSLKASSFTVYFIHPPFFYERKSSAQFEYKEQMPWKFPIFLSTHTSPDSWCKFTPNNDFSASSPTHLCPFVISEVVSQTTEQARYQMLVEAIAALRVGHYLLKSGSDKQFFIVAIYFRENMTAERFIVTHTGQGREVSIAQRDFDLTTADDATAFFREMYNLATELEDLGKALDDRKEESLQKLRDAASKLPSLTSEARGQKTTTARTTLASDRDEWKLQDDLGVFEAGDIKALLKKMNYKIDFIPFGHPRLAVISHKADDSKSEYLKYVEERRKNEVEIQQHLAQIKSPSNHTIAGAQVWPVLGGTVISTPVAGGWLTSLKNPDSNLWSVAQQLFEAVDFMHEHGVAHLDLKPQNIIIPPLGGWLSIIDFNTSVRINGPDDTFCGAVGTDGYMPPEVEAGMGRYSALRADLWSCGKTLEELCLLCRPSEERQLLLEIADRLLSETPSARPTMANVLELMSSRKG</sequence>
<evidence type="ECO:0000313" key="2">
    <source>
        <dbReference type="Proteomes" id="UP000790377"/>
    </source>
</evidence>
<dbReference type="Proteomes" id="UP000790377">
    <property type="component" value="Unassembled WGS sequence"/>
</dbReference>
<organism evidence="1 2">
    <name type="scientific">Hygrophoropsis aurantiaca</name>
    <dbReference type="NCBI Taxonomy" id="72124"/>
    <lineage>
        <taxon>Eukaryota</taxon>
        <taxon>Fungi</taxon>
        <taxon>Dikarya</taxon>
        <taxon>Basidiomycota</taxon>
        <taxon>Agaricomycotina</taxon>
        <taxon>Agaricomycetes</taxon>
        <taxon>Agaricomycetidae</taxon>
        <taxon>Boletales</taxon>
        <taxon>Coniophorineae</taxon>
        <taxon>Hygrophoropsidaceae</taxon>
        <taxon>Hygrophoropsis</taxon>
    </lineage>
</organism>
<gene>
    <name evidence="1" type="ORF">BJ138DRAFT_1151693</name>
</gene>
<comment type="caution">
    <text evidence="1">The sequence shown here is derived from an EMBL/GenBank/DDBJ whole genome shotgun (WGS) entry which is preliminary data.</text>
</comment>
<protein>
    <submittedName>
        <fullName evidence="1">Uncharacterized protein</fullName>
    </submittedName>
</protein>
<dbReference type="EMBL" id="MU267693">
    <property type="protein sequence ID" value="KAH7911000.1"/>
    <property type="molecule type" value="Genomic_DNA"/>
</dbReference>
<evidence type="ECO:0000313" key="1">
    <source>
        <dbReference type="EMBL" id="KAH7911000.1"/>
    </source>
</evidence>
<reference evidence="1" key="1">
    <citation type="journal article" date="2021" name="New Phytol.">
        <title>Evolutionary innovations through gain and loss of genes in the ectomycorrhizal Boletales.</title>
        <authorList>
            <person name="Wu G."/>
            <person name="Miyauchi S."/>
            <person name="Morin E."/>
            <person name="Kuo A."/>
            <person name="Drula E."/>
            <person name="Varga T."/>
            <person name="Kohler A."/>
            <person name="Feng B."/>
            <person name="Cao Y."/>
            <person name="Lipzen A."/>
            <person name="Daum C."/>
            <person name="Hundley H."/>
            <person name="Pangilinan J."/>
            <person name="Johnson J."/>
            <person name="Barry K."/>
            <person name="LaButti K."/>
            <person name="Ng V."/>
            <person name="Ahrendt S."/>
            <person name="Min B."/>
            <person name="Choi I.G."/>
            <person name="Park H."/>
            <person name="Plett J.M."/>
            <person name="Magnuson J."/>
            <person name="Spatafora J.W."/>
            <person name="Nagy L.G."/>
            <person name="Henrissat B."/>
            <person name="Grigoriev I.V."/>
            <person name="Yang Z.L."/>
            <person name="Xu J."/>
            <person name="Martin F.M."/>
        </authorList>
    </citation>
    <scope>NUCLEOTIDE SEQUENCE</scope>
    <source>
        <strain evidence="1">ATCC 28755</strain>
    </source>
</reference>
<keyword evidence="2" id="KW-1185">Reference proteome</keyword>
<proteinExistence type="predicted"/>
<name>A0ACB8ACG0_9AGAM</name>
<accession>A0ACB8ACG0</accession>